<dbReference type="Proteomes" id="UP000075882">
    <property type="component" value="Unassembled WGS sequence"/>
</dbReference>
<organism evidence="1">
    <name type="scientific">Anopheles coluzzii</name>
    <name type="common">African malaria mosquito</name>
    <dbReference type="NCBI Taxonomy" id="1518534"/>
    <lineage>
        <taxon>Eukaryota</taxon>
        <taxon>Metazoa</taxon>
        <taxon>Ecdysozoa</taxon>
        <taxon>Arthropoda</taxon>
        <taxon>Hexapoda</taxon>
        <taxon>Insecta</taxon>
        <taxon>Pterygota</taxon>
        <taxon>Neoptera</taxon>
        <taxon>Endopterygota</taxon>
        <taxon>Diptera</taxon>
        <taxon>Nematocera</taxon>
        <taxon>Culicoidea</taxon>
        <taxon>Culicidae</taxon>
        <taxon>Anophelinae</taxon>
        <taxon>Anopheles</taxon>
    </lineage>
</organism>
<name>A0A8W7Q1A7_ANOCL</name>
<dbReference type="AlphaFoldDB" id="A0A8W7Q1A7"/>
<accession>A0A8W7Q1A7</accession>
<evidence type="ECO:0000313" key="1">
    <source>
        <dbReference type="EnsemblMetazoa" id="ACOM040481-PA.1"/>
    </source>
</evidence>
<sequence length="110" mass="12061">MLKLFFEELELAELVTLVFSSLPLDSGSGIGCRNSTIVGNSTRWWNKSPSRIKGTFPSTRIFSLTTVGMVVRLLSWLSVLWIPSVRRPAVISAARSPANISRVVGRCPIG</sequence>
<proteinExistence type="predicted"/>
<protein>
    <submittedName>
        <fullName evidence="1">Uncharacterized protein</fullName>
    </submittedName>
</protein>
<dbReference type="EnsemblMetazoa" id="ACOM040481-RA">
    <property type="protein sequence ID" value="ACOM040481-PA.1"/>
    <property type="gene ID" value="ACOM040481"/>
</dbReference>
<reference evidence="1" key="1">
    <citation type="submission" date="2022-08" db="UniProtKB">
        <authorList>
            <consortium name="EnsemblMetazoa"/>
        </authorList>
    </citation>
    <scope>IDENTIFICATION</scope>
</reference>